<evidence type="ECO:0000256" key="1">
    <source>
        <dbReference type="ARBA" id="ARBA00004651"/>
    </source>
</evidence>
<dbReference type="SUPFAM" id="SSF103473">
    <property type="entry name" value="MFS general substrate transporter"/>
    <property type="match status" value="1"/>
</dbReference>
<feature type="transmembrane region" description="Helical" evidence="6">
    <location>
        <begin position="128"/>
        <end position="147"/>
    </location>
</feature>
<reference evidence="8 9" key="1">
    <citation type="submission" date="2012-02" db="EMBL/GenBank/DDBJ databases">
        <title>Complete genome sequence of Actinoplanes missouriensis 431 (= NBRC 102363).</title>
        <authorList>
            <person name="Ohnishi Y."/>
            <person name="Ishikawa J."/>
            <person name="Sekine M."/>
            <person name="Hosoyama A."/>
            <person name="Harada T."/>
            <person name="Narita H."/>
            <person name="Hata T."/>
            <person name="Konno Y."/>
            <person name="Tutikane K."/>
            <person name="Fujita N."/>
            <person name="Horinouchi S."/>
            <person name="Hayakawa M."/>
        </authorList>
    </citation>
    <scope>NUCLEOTIDE SEQUENCE [LARGE SCALE GENOMIC DNA]</scope>
    <source>
        <strain evidence="9">ATCC 14538 / DSM 43046 / CBS 188.64 / JCM 3121 / NBRC 102363 / NCIMB 12654 / NRRL B-3342 / UNCC 431</strain>
    </source>
</reference>
<dbReference type="PANTHER" id="PTHR23528">
    <property type="match status" value="1"/>
</dbReference>
<dbReference type="CDD" id="cd06174">
    <property type="entry name" value="MFS"/>
    <property type="match status" value="1"/>
</dbReference>
<dbReference type="OrthoDB" id="7584869at2"/>
<feature type="transmembrane region" description="Helical" evidence="6">
    <location>
        <begin position="100"/>
        <end position="122"/>
    </location>
</feature>
<feature type="compositionally biased region" description="Polar residues" evidence="5">
    <location>
        <begin position="1"/>
        <end position="16"/>
    </location>
</feature>
<dbReference type="STRING" id="512565.AMIS_14550"/>
<evidence type="ECO:0000259" key="7">
    <source>
        <dbReference type="PROSITE" id="PS50850"/>
    </source>
</evidence>
<feature type="transmembrane region" description="Helical" evidence="6">
    <location>
        <begin position="186"/>
        <end position="207"/>
    </location>
</feature>
<evidence type="ECO:0000256" key="3">
    <source>
        <dbReference type="ARBA" id="ARBA00022989"/>
    </source>
</evidence>
<feature type="transmembrane region" description="Helical" evidence="6">
    <location>
        <begin position="279"/>
        <end position="298"/>
    </location>
</feature>
<evidence type="ECO:0000313" key="9">
    <source>
        <dbReference type="Proteomes" id="UP000007882"/>
    </source>
</evidence>
<dbReference type="RefSeq" id="WP_014441572.1">
    <property type="nucleotide sequence ID" value="NC_017093.1"/>
</dbReference>
<feature type="transmembrane region" description="Helical" evidence="6">
    <location>
        <begin position="402"/>
        <end position="423"/>
    </location>
</feature>
<dbReference type="GO" id="GO:0022857">
    <property type="term" value="F:transmembrane transporter activity"/>
    <property type="evidence" value="ECO:0007669"/>
    <property type="project" value="InterPro"/>
</dbReference>
<dbReference type="EMBL" id="AP012319">
    <property type="protein sequence ID" value="BAL86675.1"/>
    <property type="molecule type" value="Genomic_DNA"/>
</dbReference>
<dbReference type="InterPro" id="IPR011701">
    <property type="entry name" value="MFS"/>
</dbReference>
<dbReference type="AlphaFoldDB" id="I0H0Y8"/>
<name>I0H0Y8_ACTM4</name>
<protein>
    <submittedName>
        <fullName evidence="8">Putative MFS transporter</fullName>
    </submittedName>
</protein>
<dbReference type="PANTHER" id="PTHR23528:SF1">
    <property type="entry name" value="MAJOR FACILITATOR SUPERFAMILY (MFS) PROFILE DOMAIN-CONTAINING PROTEIN"/>
    <property type="match status" value="1"/>
</dbReference>
<dbReference type="Pfam" id="PF07690">
    <property type="entry name" value="MFS_1"/>
    <property type="match status" value="1"/>
</dbReference>
<dbReference type="Proteomes" id="UP000007882">
    <property type="component" value="Chromosome"/>
</dbReference>
<gene>
    <name evidence="8" type="ordered locus">AMIS_14550</name>
</gene>
<dbReference type="PROSITE" id="PS50850">
    <property type="entry name" value="MFS"/>
    <property type="match status" value="1"/>
</dbReference>
<evidence type="ECO:0000256" key="2">
    <source>
        <dbReference type="ARBA" id="ARBA00022692"/>
    </source>
</evidence>
<feature type="transmembrane region" description="Helical" evidence="6">
    <location>
        <begin position="334"/>
        <end position="355"/>
    </location>
</feature>
<keyword evidence="4 6" id="KW-0472">Membrane</keyword>
<dbReference type="PATRIC" id="fig|512565.3.peg.1462"/>
<feature type="transmembrane region" description="Helical" evidence="6">
    <location>
        <begin position="375"/>
        <end position="396"/>
    </location>
</feature>
<sequence>MTTLQSRPATQETQQPAHPAPNAPTRLIVAMALAQLGAYLTILTPVVVTMSIRVAQIAPNNKASALGTVLSVGAVLALIGNPFFGAMSDRTTSRLGRRRPWLLGGMLLGFAGLMVVALGTSIPVLTAGWAIAQLGVNATLSTLTALLPDQIPAQQRGKVSGILGLMTSVAILVGSALAAALAGSALLMFAVPSAIGVATVVLLVIVLKDRPAEKGHFGPYRFTDFLRTFYINPRRHPDFAWNIVSRFLIWMGLASVSTYQSYLLIDRYGYTTDNVANGILVATLISTVGLVVGSSFGGTLSDRIGRRKPFVLGAGVVVAAALALIAFADNFTVFLIAVAFFGLGQGVYLAVDLALATDVLPNPDDAAKDMGVMNIANALPQSLVPILAAPILAIGSSDNSNYSLLFLLGAVVAVAGSILVRMVRGAR</sequence>
<dbReference type="Gene3D" id="1.20.1250.20">
    <property type="entry name" value="MFS general substrate transporter like domains"/>
    <property type="match status" value="2"/>
</dbReference>
<dbReference type="PROSITE" id="PS00216">
    <property type="entry name" value="SUGAR_TRANSPORT_1"/>
    <property type="match status" value="1"/>
</dbReference>
<feature type="region of interest" description="Disordered" evidence="5">
    <location>
        <begin position="1"/>
        <end position="22"/>
    </location>
</feature>
<dbReference type="HOGENOM" id="CLU_040011_1_1_11"/>
<organism evidence="8 9">
    <name type="scientific">Actinoplanes missouriensis (strain ATCC 14538 / DSM 43046 / CBS 188.64 / JCM 3121 / NBRC 102363 / NCIMB 12654 / NRRL B-3342 / UNCC 431)</name>
    <dbReference type="NCBI Taxonomy" id="512565"/>
    <lineage>
        <taxon>Bacteria</taxon>
        <taxon>Bacillati</taxon>
        <taxon>Actinomycetota</taxon>
        <taxon>Actinomycetes</taxon>
        <taxon>Micromonosporales</taxon>
        <taxon>Micromonosporaceae</taxon>
        <taxon>Actinoplanes</taxon>
    </lineage>
</organism>
<keyword evidence="2 6" id="KW-0812">Transmembrane</keyword>
<keyword evidence="3 6" id="KW-1133">Transmembrane helix</keyword>
<keyword evidence="9" id="KW-1185">Reference proteome</keyword>
<evidence type="ECO:0000313" key="8">
    <source>
        <dbReference type="EMBL" id="BAL86675.1"/>
    </source>
</evidence>
<feature type="domain" description="Major facilitator superfamily (MFS) profile" evidence="7">
    <location>
        <begin position="30"/>
        <end position="427"/>
    </location>
</feature>
<dbReference type="eggNOG" id="COG2211">
    <property type="taxonomic scope" value="Bacteria"/>
</dbReference>
<proteinExistence type="predicted"/>
<feature type="transmembrane region" description="Helical" evidence="6">
    <location>
        <begin position="64"/>
        <end position="88"/>
    </location>
</feature>
<feature type="transmembrane region" description="Helical" evidence="6">
    <location>
        <begin position="159"/>
        <end position="180"/>
    </location>
</feature>
<accession>I0H0Y8</accession>
<feature type="transmembrane region" description="Helical" evidence="6">
    <location>
        <begin position="239"/>
        <end position="259"/>
    </location>
</feature>
<dbReference type="InterPro" id="IPR005829">
    <property type="entry name" value="Sugar_transporter_CS"/>
</dbReference>
<feature type="transmembrane region" description="Helical" evidence="6">
    <location>
        <begin position="310"/>
        <end position="328"/>
    </location>
</feature>
<dbReference type="GO" id="GO:0005886">
    <property type="term" value="C:plasma membrane"/>
    <property type="evidence" value="ECO:0007669"/>
    <property type="project" value="UniProtKB-SubCell"/>
</dbReference>
<dbReference type="InterPro" id="IPR036259">
    <property type="entry name" value="MFS_trans_sf"/>
</dbReference>
<feature type="transmembrane region" description="Helical" evidence="6">
    <location>
        <begin position="27"/>
        <end position="52"/>
    </location>
</feature>
<evidence type="ECO:0000256" key="5">
    <source>
        <dbReference type="SAM" id="MobiDB-lite"/>
    </source>
</evidence>
<comment type="subcellular location">
    <subcellularLocation>
        <location evidence="1">Cell membrane</location>
        <topology evidence="1">Multi-pass membrane protein</topology>
    </subcellularLocation>
</comment>
<dbReference type="KEGG" id="ams:AMIS_14550"/>
<dbReference type="InterPro" id="IPR020846">
    <property type="entry name" value="MFS_dom"/>
</dbReference>
<evidence type="ECO:0000256" key="6">
    <source>
        <dbReference type="SAM" id="Phobius"/>
    </source>
</evidence>
<evidence type="ECO:0000256" key="4">
    <source>
        <dbReference type="ARBA" id="ARBA00023136"/>
    </source>
</evidence>